<evidence type="ECO:0000313" key="1">
    <source>
        <dbReference type="EMBL" id="KKN95710.1"/>
    </source>
</evidence>
<organism evidence="1">
    <name type="scientific">marine sediment metagenome</name>
    <dbReference type="NCBI Taxonomy" id="412755"/>
    <lineage>
        <taxon>unclassified sequences</taxon>
        <taxon>metagenomes</taxon>
        <taxon>ecological metagenomes</taxon>
    </lineage>
</organism>
<dbReference type="EMBL" id="LAZR01000069">
    <property type="protein sequence ID" value="KKN95710.1"/>
    <property type="molecule type" value="Genomic_DNA"/>
</dbReference>
<reference evidence="1" key="1">
    <citation type="journal article" date="2015" name="Nature">
        <title>Complex archaea that bridge the gap between prokaryotes and eukaryotes.</title>
        <authorList>
            <person name="Spang A."/>
            <person name="Saw J.H."/>
            <person name="Jorgensen S.L."/>
            <person name="Zaremba-Niedzwiedzka K."/>
            <person name="Martijn J."/>
            <person name="Lind A.E."/>
            <person name="van Eijk R."/>
            <person name="Schleper C."/>
            <person name="Guy L."/>
            <person name="Ettema T.J."/>
        </authorList>
    </citation>
    <scope>NUCLEOTIDE SEQUENCE</scope>
</reference>
<name>A0A0F9URE3_9ZZZZ</name>
<gene>
    <name evidence="1" type="ORF">LCGC14_0175790</name>
</gene>
<sequence>MTKEKISERETIAVLLYLIDDLKRKIIEKEKFHPYQLPTLNSIIKCTEESYVLPLKEEEFQKIIIDTKRHILYTQKQLQL</sequence>
<comment type="caution">
    <text evidence="1">The sequence shown here is derived from an EMBL/GenBank/DDBJ whole genome shotgun (WGS) entry which is preliminary data.</text>
</comment>
<protein>
    <submittedName>
        <fullName evidence="1">Uncharacterized protein</fullName>
    </submittedName>
</protein>
<accession>A0A0F9URE3</accession>
<dbReference type="AlphaFoldDB" id="A0A0F9URE3"/>
<proteinExistence type="predicted"/>